<evidence type="ECO:0000313" key="5">
    <source>
        <dbReference type="EMBL" id="CAD1845807.1"/>
    </source>
</evidence>
<accession>A0A6V7QSA2</accession>
<dbReference type="UniPathway" id="UPA00143"/>
<feature type="domain" description="U-box" evidence="4">
    <location>
        <begin position="232"/>
        <end position="304"/>
    </location>
</feature>
<feature type="region of interest" description="Disordered" evidence="3">
    <location>
        <begin position="81"/>
        <end position="162"/>
    </location>
</feature>
<dbReference type="EMBL" id="CAJEUB010000005">
    <property type="protein sequence ID" value="CAD1845807.1"/>
    <property type="molecule type" value="Genomic_DNA"/>
</dbReference>
<reference evidence="5" key="1">
    <citation type="submission" date="2020-07" db="EMBL/GenBank/DDBJ databases">
        <authorList>
            <person name="Lin J."/>
        </authorList>
    </citation>
    <scope>NUCLEOTIDE SEQUENCE</scope>
</reference>
<name>A0A6V7QSA2_ANACO</name>
<dbReference type="PANTHER" id="PTHR33644:SF5">
    <property type="entry name" value="U-BOX DOMAIN-CONTAINING PROTEIN 62"/>
    <property type="match status" value="1"/>
</dbReference>
<dbReference type="Gene3D" id="3.30.40.10">
    <property type="entry name" value="Zinc/RING finger domain, C3HC4 (zinc finger)"/>
    <property type="match status" value="1"/>
</dbReference>
<organism evidence="5">
    <name type="scientific">Ananas comosus var. bracteatus</name>
    <name type="common">red pineapple</name>
    <dbReference type="NCBI Taxonomy" id="296719"/>
    <lineage>
        <taxon>Eukaryota</taxon>
        <taxon>Viridiplantae</taxon>
        <taxon>Streptophyta</taxon>
        <taxon>Embryophyta</taxon>
        <taxon>Tracheophyta</taxon>
        <taxon>Spermatophyta</taxon>
        <taxon>Magnoliopsida</taxon>
        <taxon>Liliopsida</taxon>
        <taxon>Poales</taxon>
        <taxon>Bromeliaceae</taxon>
        <taxon>Bromelioideae</taxon>
        <taxon>Ananas</taxon>
    </lineage>
</organism>
<dbReference type="InterPro" id="IPR003613">
    <property type="entry name" value="Ubox_domain"/>
</dbReference>
<feature type="compositionally biased region" description="Basic and acidic residues" evidence="3">
    <location>
        <begin position="131"/>
        <end position="145"/>
    </location>
</feature>
<evidence type="ECO:0000256" key="1">
    <source>
        <dbReference type="ARBA" id="ARBA00004906"/>
    </source>
</evidence>
<dbReference type="AlphaFoldDB" id="A0A6V7QSA2"/>
<feature type="compositionally biased region" description="Low complexity" evidence="3">
    <location>
        <begin position="48"/>
        <end position="64"/>
    </location>
</feature>
<dbReference type="InterPro" id="IPR013083">
    <property type="entry name" value="Znf_RING/FYVE/PHD"/>
</dbReference>
<proteinExistence type="predicted"/>
<evidence type="ECO:0000256" key="2">
    <source>
        <dbReference type="ARBA" id="ARBA00022679"/>
    </source>
</evidence>
<gene>
    <name evidence="5" type="ORF">CB5_LOCUS29018</name>
</gene>
<comment type="pathway">
    <text evidence="1">Protein modification; protein ubiquitination.</text>
</comment>
<dbReference type="GO" id="GO:0016567">
    <property type="term" value="P:protein ubiquitination"/>
    <property type="evidence" value="ECO:0007669"/>
    <property type="project" value="UniProtKB-UniPathway"/>
</dbReference>
<dbReference type="GO" id="GO:0004842">
    <property type="term" value="F:ubiquitin-protein transferase activity"/>
    <property type="evidence" value="ECO:0007669"/>
    <property type="project" value="InterPro"/>
</dbReference>
<feature type="compositionally biased region" description="Acidic residues" evidence="3">
    <location>
        <begin position="83"/>
        <end position="106"/>
    </location>
</feature>
<evidence type="ECO:0000259" key="4">
    <source>
        <dbReference type="PROSITE" id="PS51698"/>
    </source>
</evidence>
<dbReference type="InterPro" id="IPR057649">
    <property type="entry name" value="PUB62-63_C"/>
</dbReference>
<feature type="compositionally biased region" description="Low complexity" evidence="3">
    <location>
        <begin position="119"/>
        <end position="130"/>
    </location>
</feature>
<dbReference type="Pfam" id="PF04564">
    <property type="entry name" value="U-box"/>
    <property type="match status" value="1"/>
</dbReference>
<evidence type="ECO:0000256" key="3">
    <source>
        <dbReference type="SAM" id="MobiDB-lite"/>
    </source>
</evidence>
<dbReference type="PANTHER" id="PTHR33644">
    <property type="entry name" value="U-BOX DOMAIN-CONTAINING PROTEIN 62-RELATED"/>
    <property type="match status" value="1"/>
</dbReference>
<sequence length="415" mass="45982">MASRRGRPGTYYERCFVYNGVGGERDELSRAVPRRRLLSLPRGGGDQAAGRKPSATAAAAPSFALSGDKLFSGHRDARFFRLDDEDEEDDDDDVDEEEDEDVDEGDGLVSVDEVNHKAGNNSSGSVQSSSEKIHGERANSQEHHFSFGFSRGTMGKDVNDGRRNLNEEHYQRGPMDGYENAITVVEPEPYYSHVLNQENGSPAPSQKEVAGENGCGLSVRREGLVAAGYWESLRTHLSDPLTGTLMDDAMILPCGHSFGSSGMQHVYRMKACCKCGQSISEDSVRPNFALRSAVQAFLREEESHSLKASKRKRDRLELDKCGYDDPSHVDFSRGKGVQFPFAVSDRVIIKGNKRTPHRFVGRMAIVTTQCLNGWYVVKTLDNAESVKLQYRSLAKVSDDQASNIIPNKTHNPNWL</sequence>
<keyword evidence="2" id="KW-0808">Transferase</keyword>
<dbReference type="SUPFAM" id="SSF57850">
    <property type="entry name" value="RING/U-box"/>
    <property type="match status" value="1"/>
</dbReference>
<protein>
    <recommendedName>
        <fullName evidence="4">U-box domain-containing protein</fullName>
    </recommendedName>
</protein>
<feature type="region of interest" description="Disordered" evidence="3">
    <location>
        <begin position="38"/>
        <end position="69"/>
    </location>
</feature>
<dbReference type="Pfam" id="PF23112">
    <property type="entry name" value="PUB62-63_C"/>
    <property type="match status" value="1"/>
</dbReference>
<dbReference type="PROSITE" id="PS51698">
    <property type="entry name" value="U_BOX"/>
    <property type="match status" value="1"/>
</dbReference>